<dbReference type="GO" id="GO:0051539">
    <property type="term" value="F:4 iron, 4 sulfur cluster binding"/>
    <property type="evidence" value="ECO:0007669"/>
    <property type="project" value="UniProtKB-KW"/>
</dbReference>
<keyword evidence="2" id="KW-0004">4Fe-4S</keyword>
<dbReference type="OrthoDB" id="3231at2759"/>
<feature type="compositionally biased region" description="Basic and acidic residues" evidence="3">
    <location>
        <begin position="1"/>
        <end position="17"/>
    </location>
</feature>
<evidence type="ECO:0000313" key="5">
    <source>
        <dbReference type="Proteomes" id="UP000784294"/>
    </source>
</evidence>
<organism evidence="4 5">
    <name type="scientific">Protopolystoma xenopodis</name>
    <dbReference type="NCBI Taxonomy" id="117903"/>
    <lineage>
        <taxon>Eukaryota</taxon>
        <taxon>Metazoa</taxon>
        <taxon>Spiralia</taxon>
        <taxon>Lophotrochozoa</taxon>
        <taxon>Platyhelminthes</taxon>
        <taxon>Monogenea</taxon>
        <taxon>Polyopisthocotylea</taxon>
        <taxon>Polystomatidea</taxon>
        <taxon>Polystomatidae</taxon>
        <taxon>Protopolystoma</taxon>
    </lineage>
</organism>
<evidence type="ECO:0000313" key="4">
    <source>
        <dbReference type="EMBL" id="VEL34437.1"/>
    </source>
</evidence>
<dbReference type="InterPro" id="IPR003698">
    <property type="entry name" value="Lipoyl_synth"/>
</dbReference>
<sequence length="117" mass="13329">MVSCSDDVRHMTDESSARIHRGRRAVRRGPIRTNLRPPLQGNPPTVTVREYLHPDRFAHWKTVADQLGFLYTASGPLVRSSYRADEFYIENIIRKQTQRANSVTVSASPHDATTRIV</sequence>
<protein>
    <submittedName>
        <fullName evidence="4">Uncharacterized protein</fullName>
    </submittedName>
</protein>
<accession>A0A3S5CT28</accession>
<keyword evidence="2" id="KW-0408">Iron</keyword>
<evidence type="ECO:0000256" key="1">
    <source>
        <dbReference type="ARBA" id="ARBA00001966"/>
    </source>
</evidence>
<dbReference type="EMBL" id="CAAALY010247651">
    <property type="protein sequence ID" value="VEL34437.1"/>
    <property type="molecule type" value="Genomic_DNA"/>
</dbReference>
<proteinExistence type="predicted"/>
<dbReference type="AlphaFoldDB" id="A0A3S5CT28"/>
<dbReference type="Proteomes" id="UP000784294">
    <property type="component" value="Unassembled WGS sequence"/>
</dbReference>
<keyword evidence="2" id="KW-0411">Iron-sulfur</keyword>
<name>A0A3S5CT28_9PLAT</name>
<comment type="cofactor">
    <cofactor evidence="1">
        <name>[4Fe-4S] cluster</name>
        <dbReference type="ChEBI" id="CHEBI:49883"/>
    </cofactor>
</comment>
<dbReference type="PANTHER" id="PTHR10949:SF0">
    <property type="entry name" value="LIPOYL SYNTHASE, MITOCHONDRIAL"/>
    <property type="match status" value="1"/>
</dbReference>
<keyword evidence="2" id="KW-0479">Metal-binding</keyword>
<evidence type="ECO:0000256" key="3">
    <source>
        <dbReference type="SAM" id="MobiDB-lite"/>
    </source>
</evidence>
<evidence type="ECO:0000256" key="2">
    <source>
        <dbReference type="ARBA" id="ARBA00022485"/>
    </source>
</evidence>
<dbReference type="PANTHER" id="PTHR10949">
    <property type="entry name" value="LIPOYL SYNTHASE"/>
    <property type="match status" value="1"/>
</dbReference>
<gene>
    <name evidence="4" type="ORF">PXEA_LOCUS27877</name>
</gene>
<dbReference type="GO" id="GO:0016992">
    <property type="term" value="F:lipoate synthase activity"/>
    <property type="evidence" value="ECO:0007669"/>
    <property type="project" value="InterPro"/>
</dbReference>
<reference evidence="4" key="1">
    <citation type="submission" date="2018-11" db="EMBL/GenBank/DDBJ databases">
        <authorList>
            <consortium name="Pathogen Informatics"/>
        </authorList>
    </citation>
    <scope>NUCLEOTIDE SEQUENCE</scope>
</reference>
<comment type="caution">
    <text evidence="4">The sequence shown here is derived from an EMBL/GenBank/DDBJ whole genome shotgun (WGS) entry which is preliminary data.</text>
</comment>
<feature type="region of interest" description="Disordered" evidence="3">
    <location>
        <begin position="1"/>
        <end position="21"/>
    </location>
</feature>
<dbReference type="GO" id="GO:0005739">
    <property type="term" value="C:mitochondrion"/>
    <property type="evidence" value="ECO:0007669"/>
    <property type="project" value="TreeGrafter"/>
</dbReference>
<keyword evidence="5" id="KW-1185">Reference proteome</keyword>